<organism evidence="2 3">
    <name type="scientific">Paspalum notatum var. saurae</name>
    <dbReference type="NCBI Taxonomy" id="547442"/>
    <lineage>
        <taxon>Eukaryota</taxon>
        <taxon>Viridiplantae</taxon>
        <taxon>Streptophyta</taxon>
        <taxon>Embryophyta</taxon>
        <taxon>Tracheophyta</taxon>
        <taxon>Spermatophyta</taxon>
        <taxon>Magnoliopsida</taxon>
        <taxon>Liliopsida</taxon>
        <taxon>Poales</taxon>
        <taxon>Poaceae</taxon>
        <taxon>PACMAD clade</taxon>
        <taxon>Panicoideae</taxon>
        <taxon>Andropogonodae</taxon>
        <taxon>Paspaleae</taxon>
        <taxon>Paspalinae</taxon>
        <taxon>Paspalum</taxon>
    </lineage>
</organism>
<dbReference type="EMBL" id="CP144747">
    <property type="protein sequence ID" value="WVZ64698.1"/>
    <property type="molecule type" value="Genomic_DNA"/>
</dbReference>
<proteinExistence type="predicted"/>
<feature type="domain" description="NTF2" evidence="1">
    <location>
        <begin position="17"/>
        <end position="167"/>
    </location>
</feature>
<dbReference type="InterPro" id="IPR018222">
    <property type="entry name" value="Nuclear_transport_factor_2_euk"/>
</dbReference>
<accession>A0AAQ3T144</accession>
<sequence>MSHAKRSIASCPKGEALKSMVSIHYYLLFNGSDEIWYHMKTFYMEESTFSFSGKVYVGQNDIFDSLSNIRRKLKGDRPQEKIVHVVEKLHCHADGETGIAIRVSGSLIVGNQFLVCGDGVKAEGIPTLDELSIGIPSKRVGQFREQFTMQLGNLMSSYYISNQDLYMIQS</sequence>
<dbReference type="EMBL" id="CP144747">
    <property type="protein sequence ID" value="WVZ64699.1"/>
    <property type="molecule type" value="Genomic_DNA"/>
</dbReference>
<protein>
    <recommendedName>
        <fullName evidence="1">NTF2 domain-containing protein</fullName>
    </recommendedName>
</protein>
<dbReference type="Proteomes" id="UP001341281">
    <property type="component" value="Chromosome 03"/>
</dbReference>
<dbReference type="InterPro" id="IPR032710">
    <property type="entry name" value="NTF2-like_dom_sf"/>
</dbReference>
<evidence type="ECO:0000313" key="2">
    <source>
        <dbReference type="EMBL" id="WVZ64698.1"/>
    </source>
</evidence>
<evidence type="ECO:0000259" key="1">
    <source>
        <dbReference type="PROSITE" id="PS50177"/>
    </source>
</evidence>
<name>A0AAQ3T144_PASNO</name>
<dbReference type="Gene3D" id="3.10.450.50">
    <property type="match status" value="1"/>
</dbReference>
<evidence type="ECO:0000313" key="3">
    <source>
        <dbReference type="Proteomes" id="UP001341281"/>
    </source>
</evidence>
<dbReference type="AlphaFoldDB" id="A0AAQ3T144"/>
<keyword evidence="3" id="KW-1185">Reference proteome</keyword>
<dbReference type="FunFam" id="3.10.450.50:FF:000012">
    <property type="entry name" value="Mitogen-activated protein kinase kinase 3"/>
    <property type="match status" value="1"/>
</dbReference>
<reference evidence="2 3" key="1">
    <citation type="submission" date="2024-02" db="EMBL/GenBank/DDBJ databases">
        <title>High-quality chromosome-scale genome assembly of Pensacola bahiagrass (Paspalum notatum Flugge var. saurae).</title>
        <authorList>
            <person name="Vega J.M."/>
            <person name="Podio M."/>
            <person name="Orjuela J."/>
            <person name="Siena L.A."/>
            <person name="Pessino S.C."/>
            <person name="Combes M.C."/>
            <person name="Mariac C."/>
            <person name="Albertini E."/>
            <person name="Pupilli F."/>
            <person name="Ortiz J.P.A."/>
            <person name="Leblanc O."/>
        </authorList>
    </citation>
    <scope>NUCLEOTIDE SEQUENCE [LARGE SCALE GENOMIC DNA]</scope>
    <source>
        <strain evidence="2">R1</strain>
        <tissue evidence="2">Leaf</tissue>
    </source>
</reference>
<dbReference type="PROSITE" id="PS50177">
    <property type="entry name" value="NTF2_DOMAIN"/>
    <property type="match status" value="1"/>
</dbReference>
<gene>
    <name evidence="2" type="ORF">U9M48_014186</name>
</gene>
<dbReference type="SUPFAM" id="SSF54427">
    <property type="entry name" value="NTF2-like"/>
    <property type="match status" value="1"/>
</dbReference>